<dbReference type="InterPro" id="IPR022790">
    <property type="entry name" value="GH26_dom"/>
</dbReference>
<dbReference type="InterPro" id="IPR017853">
    <property type="entry name" value="GH"/>
</dbReference>
<dbReference type="InterPro" id="IPR013783">
    <property type="entry name" value="Ig-like_fold"/>
</dbReference>
<dbReference type="InterPro" id="IPR001119">
    <property type="entry name" value="SLH_dom"/>
</dbReference>
<dbReference type="SUPFAM" id="SSF51445">
    <property type="entry name" value="(Trans)glycosidases"/>
    <property type="match status" value="1"/>
</dbReference>
<dbReference type="InterPro" id="IPR008979">
    <property type="entry name" value="Galactose-bd-like_sf"/>
</dbReference>
<feature type="compositionally biased region" description="Gly residues" evidence="5">
    <location>
        <begin position="392"/>
        <end position="409"/>
    </location>
</feature>
<dbReference type="PRINTS" id="PR00739">
    <property type="entry name" value="GLHYDRLASE26"/>
</dbReference>
<dbReference type="PANTHER" id="PTHR40079:SF4">
    <property type="entry name" value="GH26 DOMAIN-CONTAINING PROTEIN-RELATED"/>
    <property type="match status" value="1"/>
</dbReference>
<dbReference type="InterPro" id="IPR000805">
    <property type="entry name" value="Glyco_hydro_26"/>
</dbReference>
<evidence type="ECO:0000256" key="2">
    <source>
        <dbReference type="ARBA" id="ARBA00022801"/>
    </source>
</evidence>
<feature type="domain" description="SLH" evidence="7">
    <location>
        <begin position="37"/>
        <end position="100"/>
    </location>
</feature>
<dbReference type="EMBL" id="BOSL01000002">
    <property type="protein sequence ID" value="GIP51658.1"/>
    <property type="molecule type" value="Genomic_DNA"/>
</dbReference>
<feature type="active site" description="Proton donor" evidence="4">
    <location>
        <position position="595"/>
    </location>
</feature>
<evidence type="ECO:0000256" key="5">
    <source>
        <dbReference type="SAM" id="MobiDB-lite"/>
    </source>
</evidence>
<feature type="active site" description="Nucleophile" evidence="4">
    <location>
        <position position="705"/>
    </location>
</feature>
<dbReference type="PROSITE" id="PS51764">
    <property type="entry name" value="GH26"/>
    <property type="match status" value="1"/>
</dbReference>
<dbReference type="Proteomes" id="UP000679992">
    <property type="component" value="Unassembled WGS sequence"/>
</dbReference>
<dbReference type="Gene3D" id="3.20.20.80">
    <property type="entry name" value="Glycosidases"/>
    <property type="match status" value="1"/>
</dbReference>
<keyword evidence="3 4" id="KW-0326">Glycosidase</keyword>
<evidence type="ECO:0008006" key="11">
    <source>
        <dbReference type="Google" id="ProtNLM"/>
    </source>
</evidence>
<reference evidence="9 10" key="1">
    <citation type="submission" date="2021-03" db="EMBL/GenBank/DDBJ databases">
        <title>Antimicrobial resistance genes in bacteria isolated from Japanese honey, and their potential for conferring macrolide and lincosamide resistance in the American foulbrood pathogen Paenibacillus larvae.</title>
        <authorList>
            <person name="Okamoto M."/>
            <person name="Kumagai M."/>
            <person name="Kanamori H."/>
            <person name="Takamatsu D."/>
        </authorList>
    </citation>
    <scope>NUCLEOTIDE SEQUENCE [LARGE SCALE GENOMIC DNA]</scope>
    <source>
        <strain evidence="9 10">J42TS3</strain>
    </source>
</reference>
<dbReference type="Pfam" id="PF21253">
    <property type="entry name" value="Mann_GBD_bact"/>
    <property type="match status" value="2"/>
</dbReference>
<keyword evidence="2 4" id="KW-0378">Hydrolase</keyword>
<dbReference type="InterPro" id="IPR015295">
    <property type="entry name" value="CBM27"/>
</dbReference>
<dbReference type="SUPFAM" id="SSF49785">
    <property type="entry name" value="Galactose-binding domain-like"/>
    <property type="match status" value="3"/>
</dbReference>
<dbReference type="Gene3D" id="2.60.40.10">
    <property type="entry name" value="Immunoglobulins"/>
    <property type="match status" value="1"/>
</dbReference>
<dbReference type="Pfam" id="PF00395">
    <property type="entry name" value="SLH"/>
    <property type="match status" value="2"/>
</dbReference>
<comment type="caution">
    <text evidence="9">The sequence shown here is derived from an EMBL/GenBank/DDBJ whole genome shotgun (WGS) entry which is preliminary data.</text>
</comment>
<keyword evidence="10" id="KW-1185">Reference proteome</keyword>
<dbReference type="RefSeq" id="WP_213653802.1">
    <property type="nucleotide sequence ID" value="NZ_BOSL01000002.1"/>
</dbReference>
<evidence type="ECO:0000256" key="6">
    <source>
        <dbReference type="SAM" id="SignalP"/>
    </source>
</evidence>
<organism evidence="9 10">
    <name type="scientific">Paenibacillus vini</name>
    <dbReference type="NCBI Taxonomy" id="1476024"/>
    <lineage>
        <taxon>Bacteria</taxon>
        <taxon>Bacillati</taxon>
        <taxon>Bacillota</taxon>
        <taxon>Bacilli</taxon>
        <taxon>Bacillales</taxon>
        <taxon>Paenibacillaceae</taxon>
        <taxon>Paenibacillus</taxon>
    </lineage>
</organism>
<feature type="region of interest" description="Disordered" evidence="5">
    <location>
        <begin position="380"/>
        <end position="419"/>
    </location>
</feature>
<dbReference type="Gene3D" id="2.60.120.430">
    <property type="entry name" value="Galactose-binding lectin"/>
    <property type="match status" value="1"/>
</dbReference>
<dbReference type="Pfam" id="PF03425">
    <property type="entry name" value="CBM_11"/>
    <property type="match status" value="1"/>
</dbReference>
<sequence length="1608" mass="171956">MKKIRRGGTAALLAAVLTLQLAVPMGSIQAAGTTVEKAQTIAVQSGAHWAQSSIDQWTGYGVVKGYPDGLFHPNEKVTRAELATIINRMFGFSAKSDKPFADVPAEAWYSDSMAIAGAAGYYEGFPGNLSKATANVTRQDAVTLISKAFSLTNESAVKPTNYQDEQDISEYARKAVSALSGAISGYPDGTFRPNQPMTRAELVTVLDHLVSKFYHSAGTVTGGEAAGHVMINRTGVILKDSSISGNLYLTPGIGNGDAELHQVKVQGTAFVSGGGDQSIHIADSEITNLIANRIGGKVRIVLSGTTRLGHADFNTAAILELGNGTAVSSITIGSGAAGTTLEGQGSIGEITVLADNVEINGQTAEKNKKYALQGGKLQVITQSGTTPNPGGTANGGSSSGSGSGGGSGTDPGTPGVKGVNLVDDQATAETKSLFEYLNETRGKNVLFGHQHDTTVSFAGKDDQGRTISDVNNSVGDYPVVFGWDTLSLDGLENPPGVSGDYEASRIALSKAMKEAYELGGIVTLSTHPYNPVTGGTFNDTSNTADATQSVVARILPGGDANGKFREYLDRIAAFANQLKDDNGKPIPVLFRPFHEQNGGWFWWGAATTTKSEYVELYRYTVEYLRDVKNVSNFLYVYSPNGPFNGNPNEYLTTYPGDEFVDILGMDQYDNKENAGSEGFLNGLVKDLAMISKLADSRGKVATLSEYGYSAAGMKTTGNNELSWFTKITDAIKSDPDAKRISYMLTWANFGEGNNLFVPYKDVPGKGSHELLPDFIKFYNDPYTSFSRDVKGANIYNRTVIAASEKPFMHIVTPTNIGTISEAPSVIRAKVLNTVPAKVTYSVGSNGTEIEMKLDADGYYSAEWLPNGALNGGTADITVRAYLSGGATLDQTVSVFVKVRELAIKQYTFDKADDLEAVKNNGSWPETITLGLGHSLVDGDGKLEFLVSGLEAKDTWQELKLQLTDKALSDVDLAKVKRLKLSALIPVSLDGTGAAIHAVAMYPENWSQKYNATKQSLNELAQVTIAGKAYYKYDAVIELNDAEAAAKASGLAVSLVGSSLQQNGIESIYVDNLGLFSAYTAPIKDTNLVDDFEAYGGSDDAVSSKYPKAGGDDVSVSLDSVHKLNGDYGMKLQYGIGSAGYTGVGKNLGTVDWSDSNALHLWIATGDTGAYAEEGKPLKLVIQLQMEGNNYYEAYPELDASGKKELTIPFGEFKRPSWNTGGPISKENLKKVTAFNIYVNSMDNGAHNGILYFDDIRAVKDSKLPEIPDNGQETPGLPAGVLYKFESAGDVDGWSLGENSAKAQAPKFDDSEKALSVEFPLVNTGKFENGKSKEEFEVYNSTSSLNLKGLDSITAQVKLSQGTAKARLFLKSGSEWTWSDSGIAAVDSSGYTSLTISLPQVATGEKVDLKDVKMIGIKVEDIGNDGGNAVLYLKDITLNKAEPQLFFGFDKDAEGWAKEAGNVTVTQAVYTEDGQDWNVLKNEVNWQADGEFMAVGRKAAVDFSPYDGIEAKVKIVSDIPGVQAKLFIKLRNEGIWIDSGAFTDDGAGFTTLRIDFSNMNPYLNDLTAPPFTKEDLKAGNIVGVQIVAPDGFIGDAIVYIDEVKGYHKN</sequence>
<keyword evidence="6" id="KW-0732">Signal</keyword>
<gene>
    <name evidence="9" type="ORF">J42TS3_06930</name>
</gene>
<feature type="signal peptide" evidence="6">
    <location>
        <begin position="1"/>
        <end position="30"/>
    </location>
</feature>
<dbReference type="Gene3D" id="2.60.120.260">
    <property type="entry name" value="Galactose-binding domain-like"/>
    <property type="match status" value="3"/>
</dbReference>
<comment type="similarity">
    <text evidence="1 4">Belongs to the glycosyl hydrolase 26 family.</text>
</comment>
<evidence type="ECO:0000256" key="3">
    <source>
        <dbReference type="ARBA" id="ARBA00023295"/>
    </source>
</evidence>
<evidence type="ECO:0000256" key="4">
    <source>
        <dbReference type="PROSITE-ProRule" id="PRU01100"/>
    </source>
</evidence>
<dbReference type="InterPro" id="IPR005087">
    <property type="entry name" value="CBM11"/>
</dbReference>
<protein>
    <recommendedName>
        <fullName evidence="11">Beta-mannosidase</fullName>
    </recommendedName>
</protein>
<proteinExistence type="inferred from homology"/>
<evidence type="ECO:0000259" key="7">
    <source>
        <dbReference type="PROSITE" id="PS51272"/>
    </source>
</evidence>
<feature type="domain" description="SLH" evidence="7">
    <location>
        <begin position="151"/>
        <end position="220"/>
    </location>
</feature>
<dbReference type="Pfam" id="PF09212">
    <property type="entry name" value="CBM27"/>
    <property type="match status" value="1"/>
</dbReference>
<evidence type="ECO:0000313" key="10">
    <source>
        <dbReference type="Proteomes" id="UP000679992"/>
    </source>
</evidence>
<name>A0ABQ4M6N7_9BACL</name>
<evidence type="ECO:0000259" key="8">
    <source>
        <dbReference type="PROSITE" id="PS51764"/>
    </source>
</evidence>
<evidence type="ECO:0000313" key="9">
    <source>
        <dbReference type="EMBL" id="GIP51658.1"/>
    </source>
</evidence>
<dbReference type="PANTHER" id="PTHR40079">
    <property type="entry name" value="MANNAN ENDO-1,4-BETA-MANNOSIDASE E-RELATED"/>
    <property type="match status" value="1"/>
</dbReference>
<feature type="chain" id="PRO_5046102909" description="Beta-mannosidase" evidence="6">
    <location>
        <begin position="31"/>
        <end position="1608"/>
    </location>
</feature>
<dbReference type="InterPro" id="IPR049475">
    <property type="entry name" value="Mann_GBD_bact"/>
</dbReference>
<dbReference type="Pfam" id="PF02156">
    <property type="entry name" value="Glyco_hydro_26"/>
    <property type="match status" value="1"/>
</dbReference>
<dbReference type="PROSITE" id="PS51272">
    <property type="entry name" value="SLH"/>
    <property type="match status" value="2"/>
</dbReference>
<feature type="domain" description="GH26" evidence="8">
    <location>
        <begin position="428"/>
        <end position="787"/>
    </location>
</feature>
<accession>A0ABQ4M6N7</accession>
<evidence type="ECO:0000256" key="1">
    <source>
        <dbReference type="ARBA" id="ARBA00007754"/>
    </source>
</evidence>